<evidence type="ECO:0000256" key="2">
    <source>
        <dbReference type="SAM" id="Phobius"/>
    </source>
</evidence>
<feature type="region of interest" description="Disordered" evidence="1">
    <location>
        <begin position="613"/>
        <end position="899"/>
    </location>
</feature>
<dbReference type="KEGG" id="bbes:BESB_064760"/>
<feature type="compositionally biased region" description="Low complexity" evidence="1">
    <location>
        <begin position="528"/>
        <end position="541"/>
    </location>
</feature>
<dbReference type="OrthoDB" id="333245at2759"/>
<name>A0A2A9M8Y9_BESBE</name>
<sequence>MKSTVLPQKAFSLKHTSCMSSLVSVSPADALTSSLSSRGRSTPLEPVSVRVPHGRRPRPSLRLSLFSLVLLLLCILLFFLSSRPLRLWKVHGGERSIRSFALEREAVHEKVSFQSVARLFSGRIHVPVAGEASGCPWHLSSFTTPQELGADACASLPWRGLPSLSRAFSFSTPFFLFASATSAAPAGESVGSSTAGGKKTKKPVERLAVPAPTVEVAKTIAFPDPIFGNVSFQCPPDYDLVFNQCQKKVLRQPMPSCPYGSYMNEDGRCISVDSIPAERTCPAGYQPYEKGCLRRDLLQAVPFCPTPGFQLFQRGPESDCVKLVEQPPLLTCREGLLEEGGLCVVRTAEEPVAVCPAGFSPSETTALCERLSVVDPIPFCEEGWDLAAEPESGLMSCVATRKPPPVSVCPDESFVLEKDACVRDTAAAPVPRCAPGFVYNRWDGMCRRVMAHQAIPVCREGWKFIRETGKCTLEEEPTYLCPDGDAEAAGEIRGVHSPPAKGAGARGARRWRLGGERDSEEEDEEEVSAGSSPAASFGSAGKWDAGLRSMQKTDALHERRSAVRARVLGDNEEAPEQETVISSDCATVEVRPPELGCEVGELVSLLDARVPSEDLGVESSASRVSPVQDKAFGSSPFLSGETGEGYSGGFPAFSQEADAPPFVFASLQEEGDSHRPQEQPPLHQKELSVEESSLAPSAAASPFAALISEGGGGASHAPSPGRVKMLQLRRSPLGASGSRVAPPHLDDRRDAQDDRDRDKGDRRDDRDKSDRPGARDAAESKRAEEATENGLGTDTQRSGKTLDDIPKRENTVTAADAGRRRGRHLAKSATRGAGSAEGERAPAGDAAGLGHFARLEPDSGRRLQEQATASRTKEAKGRTAPSHPTDARRGKQERARRQALTEQGLEAAVEVAARPPASPASSRRLASASIALVQNVFPLASPQTGRFKEGDSVKRLLAPSLLSREENAESGLVCRHRLVVAPRRMPAACPGRHARDFSGLGKSGGKAFGGKLEASKAFAEGAEAAGGDDCVEIHTKQPALRCPSGKLISEAFSTPRCDQLEVAPSSLLCPNDGSPPTAASPATAVVPPAGSAAAAGEAAHCVRTTLSPPTALCAEGFERQSATGQCVRAVHESPGWTCPTGYRLPESELPAQSAREIVPPHLGSKKGGDSPSPLGPVVGPPVRAGFCERLEYANVQFVCPVGFGREKDKKTKEWVCVADKAVPSTLLCDAGFFLEGDMCVMHLRMAPSLVDRDGRPFPCVTRPDGTNSCGHAADWQGALGDDRDEATRGARKPGKI</sequence>
<evidence type="ECO:0000313" key="3">
    <source>
        <dbReference type="EMBL" id="PFH34445.1"/>
    </source>
</evidence>
<keyword evidence="4" id="KW-1185">Reference proteome</keyword>
<feature type="region of interest" description="Disordered" evidence="1">
    <location>
        <begin position="1271"/>
        <end position="1296"/>
    </location>
</feature>
<dbReference type="InterPro" id="IPR009030">
    <property type="entry name" value="Growth_fac_rcpt_cys_sf"/>
</dbReference>
<feature type="compositionally biased region" description="Acidic residues" evidence="1">
    <location>
        <begin position="518"/>
        <end position="527"/>
    </location>
</feature>
<comment type="caution">
    <text evidence="3">The sequence shown here is derived from an EMBL/GenBank/DDBJ whole genome shotgun (WGS) entry which is preliminary data.</text>
</comment>
<dbReference type="RefSeq" id="XP_029218454.1">
    <property type="nucleotide sequence ID" value="XM_029364871.1"/>
</dbReference>
<accession>A0A2A9M8Y9</accession>
<dbReference type="EMBL" id="NWUJ01000006">
    <property type="protein sequence ID" value="PFH34445.1"/>
    <property type="molecule type" value="Genomic_DNA"/>
</dbReference>
<dbReference type="GeneID" id="40311404"/>
<feature type="region of interest" description="Disordered" evidence="1">
    <location>
        <begin position="33"/>
        <end position="56"/>
    </location>
</feature>
<feature type="region of interest" description="Disordered" evidence="1">
    <location>
        <begin position="493"/>
        <end position="541"/>
    </location>
</feature>
<keyword evidence="2" id="KW-0812">Transmembrane</keyword>
<protein>
    <recommendedName>
        <fullName evidence="5">Oocyst wall protein</fullName>
    </recommendedName>
</protein>
<evidence type="ECO:0000313" key="4">
    <source>
        <dbReference type="Proteomes" id="UP000224006"/>
    </source>
</evidence>
<feature type="compositionally biased region" description="Basic and acidic residues" evidence="1">
    <location>
        <begin position="885"/>
        <end position="896"/>
    </location>
</feature>
<proteinExistence type="predicted"/>
<feature type="compositionally biased region" description="Low complexity" evidence="1">
    <location>
        <begin position="690"/>
        <end position="708"/>
    </location>
</feature>
<feature type="compositionally biased region" description="Basic and acidic residues" evidence="1">
    <location>
        <begin position="744"/>
        <end position="785"/>
    </location>
</feature>
<keyword evidence="2" id="KW-0472">Membrane</keyword>
<feature type="compositionally biased region" description="Low complexity" evidence="1">
    <location>
        <begin position="33"/>
        <end position="42"/>
    </location>
</feature>
<feature type="compositionally biased region" description="Polar residues" evidence="1">
    <location>
        <begin position="790"/>
        <end position="799"/>
    </location>
</feature>
<keyword evidence="2" id="KW-1133">Transmembrane helix</keyword>
<feature type="compositionally biased region" description="Basic and acidic residues" evidence="1">
    <location>
        <begin position="853"/>
        <end position="864"/>
    </location>
</feature>
<feature type="compositionally biased region" description="Basic and acidic residues" evidence="1">
    <location>
        <begin position="671"/>
        <end position="688"/>
    </location>
</feature>
<reference evidence="3 4" key="1">
    <citation type="submission" date="2017-09" db="EMBL/GenBank/DDBJ databases">
        <title>Genome sequencing of Besnoitia besnoiti strain Bb-Ger1.</title>
        <authorList>
            <person name="Schares G."/>
            <person name="Venepally P."/>
            <person name="Lorenzi H.A."/>
        </authorList>
    </citation>
    <scope>NUCLEOTIDE SEQUENCE [LARGE SCALE GENOMIC DNA]</scope>
    <source>
        <strain evidence="3 4">Bb-Ger1</strain>
    </source>
</reference>
<gene>
    <name evidence="3" type="ORF">BESB_064760</name>
</gene>
<evidence type="ECO:0008006" key="5">
    <source>
        <dbReference type="Google" id="ProtNLM"/>
    </source>
</evidence>
<organism evidence="3 4">
    <name type="scientific">Besnoitia besnoiti</name>
    <name type="common">Apicomplexan protozoan</name>
    <dbReference type="NCBI Taxonomy" id="94643"/>
    <lineage>
        <taxon>Eukaryota</taxon>
        <taxon>Sar</taxon>
        <taxon>Alveolata</taxon>
        <taxon>Apicomplexa</taxon>
        <taxon>Conoidasida</taxon>
        <taxon>Coccidia</taxon>
        <taxon>Eucoccidiorida</taxon>
        <taxon>Eimeriorina</taxon>
        <taxon>Sarcocystidae</taxon>
        <taxon>Besnoitia</taxon>
    </lineage>
</organism>
<feature type="transmembrane region" description="Helical" evidence="2">
    <location>
        <begin position="60"/>
        <end position="80"/>
    </location>
</feature>
<dbReference type="Proteomes" id="UP000224006">
    <property type="component" value="Chromosome VI"/>
</dbReference>
<dbReference type="VEuPathDB" id="ToxoDB:BESB_064760"/>
<feature type="compositionally biased region" description="Basic and acidic residues" evidence="1">
    <location>
        <begin position="800"/>
        <end position="810"/>
    </location>
</feature>
<evidence type="ECO:0000256" key="1">
    <source>
        <dbReference type="SAM" id="MobiDB-lite"/>
    </source>
</evidence>
<dbReference type="SUPFAM" id="SSF57184">
    <property type="entry name" value="Growth factor receptor domain"/>
    <property type="match status" value="1"/>
</dbReference>